<dbReference type="Pfam" id="PF14032">
    <property type="entry name" value="PknH_C"/>
    <property type="match status" value="1"/>
</dbReference>
<dbReference type="PROSITE" id="PS51257">
    <property type="entry name" value="PROKAR_LIPOPROTEIN"/>
    <property type="match status" value="1"/>
</dbReference>
<gene>
    <name evidence="2" type="ORF">A5649_13690</name>
</gene>
<dbReference type="InterPro" id="IPR038232">
    <property type="entry name" value="PknH-like_Extracell_sf"/>
</dbReference>
<proteinExistence type="predicted"/>
<accession>A0AA91F3Z8</accession>
<protein>
    <recommendedName>
        <fullName evidence="1">PknH-like extracellular domain-containing protein</fullName>
    </recommendedName>
</protein>
<dbReference type="EMBL" id="LZME01000010">
    <property type="protein sequence ID" value="OBK89277.1"/>
    <property type="molecule type" value="Genomic_DNA"/>
</dbReference>
<dbReference type="Proteomes" id="UP000093712">
    <property type="component" value="Unassembled WGS sequence"/>
</dbReference>
<dbReference type="RefSeq" id="WP_065038769.1">
    <property type="nucleotide sequence ID" value="NZ_LZME01000010.1"/>
</dbReference>
<organism evidence="2 3">
    <name type="scientific">Mycolicibacter heraklionensis</name>
    <dbReference type="NCBI Taxonomy" id="512402"/>
    <lineage>
        <taxon>Bacteria</taxon>
        <taxon>Bacillati</taxon>
        <taxon>Actinomycetota</taxon>
        <taxon>Actinomycetes</taxon>
        <taxon>Mycobacteriales</taxon>
        <taxon>Mycobacteriaceae</taxon>
        <taxon>Mycolicibacter</taxon>
    </lineage>
</organism>
<evidence type="ECO:0000259" key="1">
    <source>
        <dbReference type="Pfam" id="PF14032"/>
    </source>
</evidence>
<name>A0AA91F3Z8_9MYCO</name>
<evidence type="ECO:0000313" key="2">
    <source>
        <dbReference type="EMBL" id="OBK89277.1"/>
    </source>
</evidence>
<dbReference type="Gene3D" id="3.40.1000.70">
    <property type="entry name" value="PknH-like extracellular domain"/>
    <property type="match status" value="1"/>
</dbReference>
<dbReference type="AlphaFoldDB" id="A0AA91F3Z8"/>
<feature type="domain" description="PknH-like extracellular" evidence="1">
    <location>
        <begin position="42"/>
        <end position="197"/>
    </location>
</feature>
<evidence type="ECO:0000313" key="3">
    <source>
        <dbReference type="Proteomes" id="UP000093712"/>
    </source>
</evidence>
<comment type="caution">
    <text evidence="2">The sequence shown here is derived from an EMBL/GenBank/DDBJ whole genome shotgun (WGS) entry which is preliminary data.</text>
</comment>
<dbReference type="InterPro" id="IPR026954">
    <property type="entry name" value="PknH-like_Extracell"/>
</dbReference>
<reference evidence="2 3" key="1">
    <citation type="submission" date="2016-06" db="EMBL/GenBank/DDBJ databases">
        <authorList>
            <person name="Sutton G."/>
            <person name="Brinkac L."/>
            <person name="Sanka R."/>
            <person name="Adams M."/>
            <person name="Lau E."/>
            <person name="Garcia-Basteiro A."/>
            <person name="Lopez-Varela E."/>
            <person name="Palencia S."/>
        </authorList>
    </citation>
    <scope>NUCLEOTIDE SEQUENCE [LARGE SCALE GENOMIC DNA]</scope>
    <source>
        <strain evidence="2 3">1211594.5</strain>
    </source>
</reference>
<sequence>MVRMSRLMPLWAVAAAVVGCTRVVDGTALPPAALPAPAGVVDLGRIMLGTPRMRAIVGADEQLTVIPTMDSSSPTDIDDLAATIPPPCRFIFAETAVFGSTATRFHKTTYQYPPKAALVSEGAAVYPDAAAAHHVLDTLVARVAECADTSAGPGLVSDWDADGASLRTHAGDCGRAYQVKSTVLLEVTYCGFSESDADLVVTNMASAVPG</sequence>